<name>E9J991_SOLIN</name>
<evidence type="ECO:0000313" key="2">
    <source>
        <dbReference type="EMBL" id="EFZ10613.1"/>
    </source>
</evidence>
<evidence type="ECO:0000256" key="1">
    <source>
        <dbReference type="SAM" id="MobiDB-lite"/>
    </source>
</evidence>
<feature type="compositionally biased region" description="Basic residues" evidence="1">
    <location>
        <begin position="1"/>
        <end position="13"/>
    </location>
</feature>
<feature type="non-terminal residue" evidence="2">
    <location>
        <position position="1"/>
    </location>
</feature>
<organism>
    <name type="scientific">Solenopsis invicta</name>
    <name type="common">Red imported fire ant</name>
    <name type="synonym">Solenopsis wagneri</name>
    <dbReference type="NCBI Taxonomy" id="13686"/>
    <lineage>
        <taxon>Eukaryota</taxon>
        <taxon>Metazoa</taxon>
        <taxon>Ecdysozoa</taxon>
        <taxon>Arthropoda</taxon>
        <taxon>Hexapoda</taxon>
        <taxon>Insecta</taxon>
        <taxon>Pterygota</taxon>
        <taxon>Neoptera</taxon>
        <taxon>Endopterygota</taxon>
        <taxon>Hymenoptera</taxon>
        <taxon>Apocrita</taxon>
        <taxon>Aculeata</taxon>
        <taxon>Formicoidea</taxon>
        <taxon>Formicidae</taxon>
        <taxon>Myrmicinae</taxon>
        <taxon>Solenopsis</taxon>
    </lineage>
</organism>
<dbReference type="HOGENOM" id="CLU_2078984_0_0_1"/>
<feature type="region of interest" description="Disordered" evidence="1">
    <location>
        <begin position="1"/>
        <end position="25"/>
    </location>
</feature>
<proteinExistence type="predicted"/>
<dbReference type="AlphaFoldDB" id="E9J991"/>
<sequence length="118" mass="12993">TRASRKTKTAKEHKKLEGPDASASIQGSTVDVGQISTIVQRLQCKENVATEGIVASSSESAIVRSSDVGTIAGRLQLFSEAWSKITNDPIIRKWIRCFEIPFISKPRQEYIPSDTAWS</sequence>
<gene>
    <name evidence="2" type="ORF">SINV_05683</name>
</gene>
<dbReference type="EMBL" id="GL769212">
    <property type="protein sequence ID" value="EFZ10613.1"/>
    <property type="molecule type" value="Genomic_DNA"/>
</dbReference>
<reference evidence="2" key="1">
    <citation type="journal article" date="2011" name="Proc. Natl. Acad. Sci. U.S.A.">
        <title>The genome of the fire ant Solenopsis invicta.</title>
        <authorList>
            <person name="Wurm Y."/>
            <person name="Wang J."/>
            <person name="Riba-Grognuz O."/>
            <person name="Corona M."/>
            <person name="Nygaard S."/>
            <person name="Hunt B.G."/>
            <person name="Ingram K.K."/>
            <person name="Falquet L."/>
            <person name="Nipitwattanaphon M."/>
            <person name="Gotzek D."/>
            <person name="Dijkstra M.B."/>
            <person name="Oettler J."/>
            <person name="Comtesse F."/>
            <person name="Shih C.J."/>
            <person name="Wu W.J."/>
            <person name="Yang C.C."/>
            <person name="Thomas J."/>
            <person name="Beaudoing E."/>
            <person name="Pradervand S."/>
            <person name="Flegel V."/>
            <person name="Cook E.D."/>
            <person name="Fabbretti R."/>
            <person name="Stockinger H."/>
            <person name="Long L."/>
            <person name="Farmerie W.G."/>
            <person name="Oakey J."/>
            <person name="Boomsma J.J."/>
            <person name="Pamilo P."/>
            <person name="Yi S.V."/>
            <person name="Heinze J."/>
            <person name="Goodisman M.A."/>
            <person name="Farinelli L."/>
            <person name="Harshman K."/>
            <person name="Hulo N."/>
            <person name="Cerutti L."/>
            <person name="Xenarios I."/>
            <person name="Shoemaker D."/>
            <person name="Keller L."/>
        </authorList>
    </citation>
    <scope>NUCLEOTIDE SEQUENCE [LARGE SCALE GENOMIC DNA]</scope>
</reference>
<feature type="non-terminal residue" evidence="2">
    <location>
        <position position="118"/>
    </location>
</feature>
<protein>
    <submittedName>
        <fullName evidence="2">Uncharacterized protein</fullName>
    </submittedName>
</protein>
<accession>E9J991</accession>